<evidence type="ECO:0000313" key="4">
    <source>
        <dbReference type="Proteomes" id="UP000605253"/>
    </source>
</evidence>
<proteinExistence type="predicted"/>
<feature type="domain" description="Transglutaminase-like" evidence="2">
    <location>
        <begin position="401"/>
        <end position="476"/>
    </location>
</feature>
<feature type="transmembrane region" description="Helical" evidence="1">
    <location>
        <begin position="127"/>
        <end position="147"/>
    </location>
</feature>
<protein>
    <submittedName>
        <fullName evidence="3">Membrane protein</fullName>
    </submittedName>
</protein>
<dbReference type="Pfam" id="PF11992">
    <property type="entry name" value="TgpA_N"/>
    <property type="match status" value="1"/>
</dbReference>
<evidence type="ECO:0000259" key="2">
    <source>
        <dbReference type="SMART" id="SM00460"/>
    </source>
</evidence>
<dbReference type="PANTHER" id="PTHR42736">
    <property type="entry name" value="PROTEIN-GLUTAMINE GAMMA-GLUTAMYLTRANSFERASE"/>
    <property type="match status" value="1"/>
</dbReference>
<feature type="transmembrane region" description="Helical" evidence="1">
    <location>
        <begin position="12"/>
        <end position="42"/>
    </location>
</feature>
<dbReference type="EMBL" id="BMEO01000012">
    <property type="protein sequence ID" value="GGG00768.1"/>
    <property type="molecule type" value="Genomic_DNA"/>
</dbReference>
<dbReference type="SUPFAM" id="SSF54001">
    <property type="entry name" value="Cysteine proteinases"/>
    <property type="match status" value="1"/>
</dbReference>
<dbReference type="InterPro" id="IPR038765">
    <property type="entry name" value="Papain-like_cys_pep_sf"/>
</dbReference>
<accession>A0A917CX49</accession>
<keyword evidence="1" id="KW-0472">Membrane</keyword>
<reference evidence="3" key="1">
    <citation type="journal article" date="2014" name="Int. J. Syst. Evol. Microbiol.">
        <title>Complete genome sequence of Corynebacterium casei LMG S-19264T (=DSM 44701T), isolated from a smear-ripened cheese.</title>
        <authorList>
            <consortium name="US DOE Joint Genome Institute (JGI-PGF)"/>
            <person name="Walter F."/>
            <person name="Albersmeier A."/>
            <person name="Kalinowski J."/>
            <person name="Ruckert C."/>
        </authorList>
    </citation>
    <scope>NUCLEOTIDE SEQUENCE</scope>
    <source>
        <strain evidence="3">CGMCC 1.12181</strain>
    </source>
</reference>
<keyword evidence="1" id="KW-1133">Transmembrane helix</keyword>
<keyword evidence="4" id="KW-1185">Reference proteome</keyword>
<organism evidence="3 4">
    <name type="scientific">Marinicella pacifica</name>
    <dbReference type="NCBI Taxonomy" id="1171543"/>
    <lineage>
        <taxon>Bacteria</taxon>
        <taxon>Pseudomonadati</taxon>
        <taxon>Pseudomonadota</taxon>
        <taxon>Gammaproteobacteria</taxon>
        <taxon>Lysobacterales</taxon>
        <taxon>Marinicellaceae</taxon>
        <taxon>Marinicella</taxon>
    </lineage>
</organism>
<feature type="transmembrane region" description="Helical" evidence="1">
    <location>
        <begin position="159"/>
        <end position="180"/>
    </location>
</feature>
<feature type="transmembrane region" description="Helical" evidence="1">
    <location>
        <begin position="78"/>
        <end position="96"/>
    </location>
</feature>
<dbReference type="Pfam" id="PF01841">
    <property type="entry name" value="Transglut_core"/>
    <property type="match status" value="1"/>
</dbReference>
<dbReference type="InterPro" id="IPR021878">
    <property type="entry name" value="TgpA_N"/>
</dbReference>
<feature type="transmembrane region" description="Helical" evidence="1">
    <location>
        <begin position="545"/>
        <end position="567"/>
    </location>
</feature>
<feature type="transmembrane region" description="Helical" evidence="1">
    <location>
        <begin position="103"/>
        <end position="121"/>
    </location>
</feature>
<dbReference type="RefSeq" id="WP_188365854.1">
    <property type="nucleotide sequence ID" value="NZ_BAABJF010000009.1"/>
</dbReference>
<dbReference type="SMART" id="SM00460">
    <property type="entry name" value="TGc"/>
    <property type="match status" value="1"/>
</dbReference>
<name>A0A917CX49_9GAMM</name>
<evidence type="ECO:0000313" key="3">
    <source>
        <dbReference type="EMBL" id="GGG00768.1"/>
    </source>
</evidence>
<dbReference type="Proteomes" id="UP000605253">
    <property type="component" value="Unassembled WGS sequence"/>
</dbReference>
<dbReference type="AlphaFoldDB" id="A0A917CX49"/>
<feature type="transmembrane region" description="Helical" evidence="1">
    <location>
        <begin position="54"/>
        <end position="72"/>
    </location>
</feature>
<reference evidence="3" key="2">
    <citation type="submission" date="2020-09" db="EMBL/GenBank/DDBJ databases">
        <authorList>
            <person name="Sun Q."/>
            <person name="Zhou Y."/>
        </authorList>
    </citation>
    <scope>NUCLEOTIDE SEQUENCE</scope>
    <source>
        <strain evidence="3">CGMCC 1.12181</strain>
    </source>
</reference>
<keyword evidence="1" id="KW-0812">Transmembrane</keyword>
<dbReference type="PANTHER" id="PTHR42736:SF1">
    <property type="entry name" value="PROTEIN-GLUTAMINE GAMMA-GLUTAMYLTRANSFERASE"/>
    <property type="match status" value="1"/>
</dbReference>
<comment type="caution">
    <text evidence="3">The sequence shown here is derived from an EMBL/GenBank/DDBJ whole genome shotgun (WGS) entry which is preliminary data.</text>
</comment>
<gene>
    <name evidence="3" type="ORF">GCM10011365_22540</name>
</gene>
<sequence>MASQLSTKQVFWIVLAVVVAVLPQLYRLPLWFAPMMTVVIAYRFYVQVKHIKKAYNIILMMVAIAALLLIVYSQGFGLSREISVTILITMTVLKLLETYRQRDALLVVMLCYFVAMTRFLYSQDLVLVMYLLLSAWVTTHALAVINYQHGSAWFEKKQLKASIGWLAMALPFAVLFFLAFPRLGSPIWGSPDIFGEGKTGISDEMSPGSIIELFMDDSPAFRVTFGSNNKPENNQLYWRGPVLSEFDGRTWTRHEFRRSRGQVAYDRQAAIIEYGIEMEPNGRHYMFGLDVVLNAPQGSLMSPTSTLFSMNKVNQLKHYRLSSAVTDRLYQRLPQYQRKWLLDFPEGLNLQTQIMIKQWQATDDSAYGMINKALNWFRTEDYLYSYSPPALHSNEVIDEFLYESRRGFCEHFASTFVVMMRMAGLPARVVTGYQGGVDMGDYVLVKQSDAHAWAEVYIDQPDHELGGYWQRVDPTSVVSPERLFRGSGNIIEQRRSFFDFPWLRQTREHLDRYRFRWNQWVRDFNVSKQQALFDAIGIQHRDGKVLAVILLSVLAASGALIFSWLWWRQRPRYNNLQQWYLRFMDLFKKEPAIYARQSAGMEAVTHSIVEQYPGLKKSVNDFQQCYLRIRYRNEQLTPADRRRLQHFFERLKKDVKKRYHSQSRS</sequence>
<evidence type="ECO:0000256" key="1">
    <source>
        <dbReference type="SAM" id="Phobius"/>
    </source>
</evidence>
<dbReference type="InterPro" id="IPR002931">
    <property type="entry name" value="Transglutaminase-like"/>
</dbReference>
<dbReference type="Gene3D" id="3.10.620.30">
    <property type="match status" value="1"/>
</dbReference>
<dbReference type="InterPro" id="IPR052901">
    <property type="entry name" value="Bact_TGase-like"/>
</dbReference>